<dbReference type="InterPro" id="IPR004509">
    <property type="entry name" value="Competence_ComEA_HhH"/>
</dbReference>
<proteinExistence type="predicted"/>
<feature type="domain" description="Helix-hairpin-helix DNA-binding motif class 1" evidence="2">
    <location>
        <begin position="67"/>
        <end position="86"/>
    </location>
</feature>
<dbReference type="InterPro" id="IPR003583">
    <property type="entry name" value="Hlx-hairpin-Hlx_DNA-bd_motif"/>
</dbReference>
<organism evidence="3 4">
    <name type="scientific">Thalassolituus maritimus</name>
    <dbReference type="NCBI Taxonomy" id="484498"/>
    <lineage>
        <taxon>Bacteria</taxon>
        <taxon>Pseudomonadati</taxon>
        <taxon>Pseudomonadota</taxon>
        <taxon>Gammaproteobacteria</taxon>
        <taxon>Oceanospirillales</taxon>
        <taxon>Oceanospirillaceae</taxon>
        <taxon>Thalassolituus</taxon>
    </lineage>
</organism>
<comment type="caution">
    <text evidence="3">The sequence shown here is derived from an EMBL/GenBank/DDBJ whole genome shotgun (WGS) entry which is preliminary data.</text>
</comment>
<evidence type="ECO:0000313" key="4">
    <source>
        <dbReference type="Proteomes" id="UP001481413"/>
    </source>
</evidence>
<dbReference type="SUPFAM" id="SSF47781">
    <property type="entry name" value="RuvA domain 2-like"/>
    <property type="match status" value="1"/>
</dbReference>
<dbReference type="PANTHER" id="PTHR21180:SF32">
    <property type="entry name" value="ENDONUCLEASE_EXONUCLEASE_PHOSPHATASE FAMILY DOMAIN-CONTAINING PROTEIN 1"/>
    <property type="match status" value="1"/>
</dbReference>
<evidence type="ECO:0000313" key="3">
    <source>
        <dbReference type="EMBL" id="GAA6143990.1"/>
    </source>
</evidence>
<feature type="chain" id="PRO_5045831784" description="Helix-hairpin-helix DNA-binding motif class 1 domain-containing protein" evidence="1">
    <location>
        <begin position="22"/>
        <end position="90"/>
    </location>
</feature>
<accession>A0ABP9ZV46</accession>
<dbReference type="InterPro" id="IPR051675">
    <property type="entry name" value="Endo/Exo/Phosphatase_dom_1"/>
</dbReference>
<dbReference type="Gene3D" id="1.10.150.320">
    <property type="entry name" value="Photosystem II 12 kDa extrinsic protein"/>
    <property type="match status" value="1"/>
</dbReference>
<dbReference type="SMART" id="SM00278">
    <property type="entry name" value="HhH1"/>
    <property type="match status" value="2"/>
</dbReference>
<gene>
    <name evidence="3" type="ORF">NBRC116585_01070</name>
</gene>
<dbReference type="RefSeq" id="WP_353292941.1">
    <property type="nucleotide sequence ID" value="NZ_BAABWH010000001.1"/>
</dbReference>
<evidence type="ECO:0000256" key="1">
    <source>
        <dbReference type="SAM" id="SignalP"/>
    </source>
</evidence>
<reference evidence="3 4" key="1">
    <citation type="submission" date="2024-04" db="EMBL/GenBank/DDBJ databases">
        <title>Draft genome sequence of Thalassolituus maritimus NBRC 116585.</title>
        <authorList>
            <person name="Miyakawa T."/>
            <person name="Kusuya Y."/>
            <person name="Miura T."/>
        </authorList>
    </citation>
    <scope>NUCLEOTIDE SEQUENCE [LARGE SCALE GENOMIC DNA]</scope>
    <source>
        <strain evidence="3 4">5NW40-0001</strain>
    </source>
</reference>
<dbReference type="Proteomes" id="UP001481413">
    <property type="component" value="Unassembled WGS sequence"/>
</dbReference>
<keyword evidence="1" id="KW-0732">Signal</keyword>
<dbReference type="Pfam" id="PF12836">
    <property type="entry name" value="HHH_3"/>
    <property type="match status" value="1"/>
</dbReference>
<dbReference type="EMBL" id="BAABWH010000001">
    <property type="protein sequence ID" value="GAA6143990.1"/>
    <property type="molecule type" value="Genomic_DNA"/>
</dbReference>
<dbReference type="InterPro" id="IPR010994">
    <property type="entry name" value="RuvA_2-like"/>
</dbReference>
<evidence type="ECO:0000259" key="2">
    <source>
        <dbReference type="SMART" id="SM00278"/>
    </source>
</evidence>
<keyword evidence="4" id="KW-1185">Reference proteome</keyword>
<sequence>MKGLLTAISLVMALAWNTAQAEEPATGPVNLNTATAEELSELKGIGKAKAEAIIAHRKEHGEFRKVEELTEVKGIGDSILDSNRPLLSLE</sequence>
<feature type="domain" description="Helix-hairpin-helix DNA-binding motif class 1" evidence="2">
    <location>
        <begin position="37"/>
        <end position="56"/>
    </location>
</feature>
<dbReference type="NCBIfam" id="TIGR00426">
    <property type="entry name" value="competence protein ComEA helix-hairpin-helix repeat region"/>
    <property type="match status" value="1"/>
</dbReference>
<protein>
    <recommendedName>
        <fullName evidence="2">Helix-hairpin-helix DNA-binding motif class 1 domain-containing protein</fullName>
    </recommendedName>
</protein>
<dbReference type="PANTHER" id="PTHR21180">
    <property type="entry name" value="ENDONUCLEASE/EXONUCLEASE/PHOSPHATASE FAMILY DOMAIN-CONTAINING PROTEIN 1"/>
    <property type="match status" value="1"/>
</dbReference>
<feature type="signal peptide" evidence="1">
    <location>
        <begin position="1"/>
        <end position="21"/>
    </location>
</feature>
<name>A0ABP9ZV46_9GAMM</name>